<keyword evidence="8" id="KW-1185">Reference proteome</keyword>
<dbReference type="InterPro" id="IPR018060">
    <property type="entry name" value="HTH_AraC"/>
</dbReference>
<dbReference type="InterPro" id="IPR018062">
    <property type="entry name" value="HTH_AraC-typ_CS"/>
</dbReference>
<feature type="domain" description="HTH araC/xylS-type" evidence="5">
    <location>
        <begin position="437"/>
        <end position="535"/>
    </location>
</feature>
<dbReference type="InterPro" id="IPR009057">
    <property type="entry name" value="Homeodomain-like_sf"/>
</dbReference>
<evidence type="ECO:0000259" key="6">
    <source>
        <dbReference type="PROSITE" id="PS50110"/>
    </source>
</evidence>
<feature type="domain" description="Response regulatory" evidence="6">
    <location>
        <begin position="4"/>
        <end position="121"/>
    </location>
</feature>
<dbReference type="InterPro" id="IPR020449">
    <property type="entry name" value="Tscrpt_reg_AraC-type_HTH"/>
</dbReference>
<keyword evidence="2" id="KW-0238">DNA-binding</keyword>
<organism evidence="7 8">
    <name type="scientific">Paenibacillus puldeungensis</name>
    <dbReference type="NCBI Taxonomy" id="696536"/>
    <lineage>
        <taxon>Bacteria</taxon>
        <taxon>Bacillati</taxon>
        <taxon>Bacillota</taxon>
        <taxon>Bacilli</taxon>
        <taxon>Bacillales</taxon>
        <taxon>Paenibacillaceae</taxon>
        <taxon>Paenibacillus</taxon>
    </lineage>
</organism>
<dbReference type="Pfam" id="PF00072">
    <property type="entry name" value="Response_reg"/>
    <property type="match status" value="1"/>
</dbReference>
<dbReference type="SUPFAM" id="SSF46689">
    <property type="entry name" value="Homeodomain-like"/>
    <property type="match status" value="2"/>
</dbReference>
<accession>A0ABW3RVU8</accession>
<evidence type="ECO:0000256" key="1">
    <source>
        <dbReference type="ARBA" id="ARBA00023015"/>
    </source>
</evidence>
<comment type="caution">
    <text evidence="7">The sequence shown here is derived from an EMBL/GenBank/DDBJ whole genome shotgun (WGS) entry which is preliminary data.</text>
</comment>
<reference evidence="8" key="1">
    <citation type="journal article" date="2019" name="Int. J. Syst. Evol. Microbiol.">
        <title>The Global Catalogue of Microorganisms (GCM) 10K type strain sequencing project: providing services to taxonomists for standard genome sequencing and annotation.</title>
        <authorList>
            <consortium name="The Broad Institute Genomics Platform"/>
            <consortium name="The Broad Institute Genome Sequencing Center for Infectious Disease"/>
            <person name="Wu L."/>
            <person name="Ma J."/>
        </authorList>
    </citation>
    <scope>NUCLEOTIDE SEQUENCE [LARGE SCALE GENOMIC DNA]</scope>
    <source>
        <strain evidence="8">CCUG 59189</strain>
    </source>
</reference>
<evidence type="ECO:0000256" key="2">
    <source>
        <dbReference type="ARBA" id="ARBA00023125"/>
    </source>
</evidence>
<name>A0ABW3RVU8_9BACL</name>
<dbReference type="PROSITE" id="PS00041">
    <property type="entry name" value="HTH_ARAC_FAMILY_1"/>
    <property type="match status" value="1"/>
</dbReference>
<dbReference type="PANTHER" id="PTHR43280:SF2">
    <property type="entry name" value="HTH-TYPE TRANSCRIPTIONAL REGULATOR EXSA"/>
    <property type="match status" value="1"/>
</dbReference>
<dbReference type="SMART" id="SM00448">
    <property type="entry name" value="REC"/>
    <property type="match status" value="1"/>
</dbReference>
<dbReference type="CDD" id="cd17536">
    <property type="entry name" value="REC_YesN-like"/>
    <property type="match status" value="1"/>
</dbReference>
<dbReference type="PANTHER" id="PTHR43280">
    <property type="entry name" value="ARAC-FAMILY TRANSCRIPTIONAL REGULATOR"/>
    <property type="match status" value="1"/>
</dbReference>
<dbReference type="EMBL" id="JBHTLM010000004">
    <property type="protein sequence ID" value="MFD1176220.1"/>
    <property type="molecule type" value="Genomic_DNA"/>
</dbReference>
<dbReference type="PRINTS" id="PR00032">
    <property type="entry name" value="HTHARAC"/>
</dbReference>
<dbReference type="SUPFAM" id="SSF52172">
    <property type="entry name" value="CheY-like"/>
    <property type="match status" value="1"/>
</dbReference>
<dbReference type="InterPro" id="IPR011006">
    <property type="entry name" value="CheY-like_superfamily"/>
</dbReference>
<gene>
    <name evidence="7" type="ORF">ACFQ3W_07905</name>
</gene>
<dbReference type="Proteomes" id="UP001597262">
    <property type="component" value="Unassembled WGS sequence"/>
</dbReference>
<dbReference type="PROSITE" id="PS01124">
    <property type="entry name" value="HTH_ARAC_FAMILY_2"/>
    <property type="match status" value="1"/>
</dbReference>
<proteinExistence type="predicted"/>
<dbReference type="Pfam" id="PF12833">
    <property type="entry name" value="HTH_18"/>
    <property type="match status" value="1"/>
</dbReference>
<sequence length="540" mass="62431">MILKALLVDDEIHILNNLAKVLPWGELGFMISGLAKNGKEALELAAMHHPDLILSDIRMPVMDGIALLQKVRELNFPCEFLLLTGYQEFEYARTAIRYGVKDYICKPINYVELENTVREMARQIGEKRRTESKTRCLSQAVHLANENVLLHTLLGQETERESLLWAEEEGMGEERRYSVMLLDLDGYSYRSITWNSHERKAWNLHIKRTLKDVFGDMMEGLTVLQIREGEWCIIFSAPPTDQPITKERLFPKYVRLRQMLLREGDGVSEQVALRICLDQQPHVLHELAAAYHHQQQMLILDRSEEWFLNAETKPAGDFGPDMYAADAQWRWMEQLGSALRGGNQESFDQTIGELKSYFGHLDESQVGGAEKLLHYLLIHMLREMRELQMLSVEREKAIWQRLQGSLSMKELLSLIVSLMGQSRSGFSSKKSSELLMISAGDYIRNHLGNDFGIEDIADYLGISSSYFCLLFKNHFGETFVEYLTRQRMEMAKCLLRSSERSITQIGAEIGYQERRYFTKVFQKYTGMTPSDFRQRESHVS</sequence>
<dbReference type="InterPro" id="IPR001789">
    <property type="entry name" value="Sig_transdc_resp-reg_receiver"/>
</dbReference>
<evidence type="ECO:0000256" key="4">
    <source>
        <dbReference type="PROSITE-ProRule" id="PRU00169"/>
    </source>
</evidence>
<evidence type="ECO:0000313" key="8">
    <source>
        <dbReference type="Proteomes" id="UP001597262"/>
    </source>
</evidence>
<dbReference type="SMART" id="SM00342">
    <property type="entry name" value="HTH_ARAC"/>
    <property type="match status" value="1"/>
</dbReference>
<feature type="modified residue" description="4-aspartylphosphate" evidence="4">
    <location>
        <position position="56"/>
    </location>
</feature>
<dbReference type="Gene3D" id="3.40.50.2300">
    <property type="match status" value="1"/>
</dbReference>
<keyword evidence="4" id="KW-0597">Phosphoprotein</keyword>
<dbReference type="Gene3D" id="1.10.10.60">
    <property type="entry name" value="Homeodomain-like"/>
    <property type="match status" value="2"/>
</dbReference>
<protein>
    <submittedName>
        <fullName evidence="7">Helix-turn-helix domain-containing protein</fullName>
    </submittedName>
</protein>
<keyword evidence="3" id="KW-0804">Transcription</keyword>
<evidence type="ECO:0000313" key="7">
    <source>
        <dbReference type="EMBL" id="MFD1176220.1"/>
    </source>
</evidence>
<evidence type="ECO:0000259" key="5">
    <source>
        <dbReference type="PROSITE" id="PS01124"/>
    </source>
</evidence>
<keyword evidence="1" id="KW-0805">Transcription regulation</keyword>
<evidence type="ECO:0000256" key="3">
    <source>
        <dbReference type="ARBA" id="ARBA00023163"/>
    </source>
</evidence>
<dbReference type="RefSeq" id="WP_379318359.1">
    <property type="nucleotide sequence ID" value="NZ_JBHTLM010000004.1"/>
</dbReference>
<dbReference type="PROSITE" id="PS50110">
    <property type="entry name" value="RESPONSE_REGULATORY"/>
    <property type="match status" value="1"/>
</dbReference>